<dbReference type="EMBL" id="HBED01029332">
    <property type="protein sequence ID" value="CAD8315865.1"/>
    <property type="molecule type" value="Transcribed_RNA"/>
</dbReference>
<evidence type="ECO:0000313" key="1">
    <source>
        <dbReference type="EMBL" id="CAD8315865.1"/>
    </source>
</evidence>
<sequence>MNRSLSKLRIAQKTTQPSMVYPLVKRKSCACLEQLASAHFQKRCEVEEYEHDEHDSFPVHLEKCKTTLSLALPGSAISGVASNGTEGYGQFVEMDMDMELYHSNTDCRDLASKGWAVRPLAFGPSSLAG</sequence>
<gene>
    <name evidence="1" type="ORF">TDUB1175_LOCUS14658</name>
</gene>
<reference evidence="1" key="1">
    <citation type="submission" date="2021-01" db="EMBL/GenBank/DDBJ databases">
        <authorList>
            <person name="Corre E."/>
            <person name="Pelletier E."/>
            <person name="Niang G."/>
            <person name="Scheremetjew M."/>
            <person name="Finn R."/>
            <person name="Kale V."/>
            <person name="Holt S."/>
            <person name="Cochrane G."/>
            <person name="Meng A."/>
            <person name="Brown T."/>
            <person name="Cohen L."/>
        </authorList>
    </citation>
    <scope>NUCLEOTIDE SEQUENCE</scope>
    <source>
        <strain evidence="1">CCMP147</strain>
    </source>
</reference>
<name>A0A7R9ZB35_9STRA</name>
<organism evidence="1">
    <name type="scientific">Pseudictyota dubia</name>
    <dbReference type="NCBI Taxonomy" id="2749911"/>
    <lineage>
        <taxon>Eukaryota</taxon>
        <taxon>Sar</taxon>
        <taxon>Stramenopiles</taxon>
        <taxon>Ochrophyta</taxon>
        <taxon>Bacillariophyta</taxon>
        <taxon>Mediophyceae</taxon>
        <taxon>Biddulphiophycidae</taxon>
        <taxon>Eupodiscales</taxon>
        <taxon>Odontellaceae</taxon>
        <taxon>Pseudictyota</taxon>
    </lineage>
</organism>
<dbReference type="AlphaFoldDB" id="A0A7R9ZB35"/>
<proteinExistence type="predicted"/>
<protein>
    <submittedName>
        <fullName evidence="1">Uncharacterized protein</fullName>
    </submittedName>
</protein>
<accession>A0A7R9ZB35</accession>